<accession>A0A8H5ZWE5</accession>
<gene>
    <name evidence="1" type="ORF">ETB97_005627</name>
</gene>
<comment type="caution">
    <text evidence="1">The sequence shown here is derived from an EMBL/GenBank/DDBJ whole genome shotgun (WGS) entry which is preliminary data.</text>
</comment>
<dbReference type="AlphaFoldDB" id="A0A8H5ZWE5"/>
<evidence type="ECO:0000313" key="2">
    <source>
        <dbReference type="Proteomes" id="UP000541154"/>
    </source>
</evidence>
<evidence type="ECO:0000313" key="1">
    <source>
        <dbReference type="EMBL" id="KAF5857561.1"/>
    </source>
</evidence>
<keyword evidence="2" id="KW-1185">Reference proteome</keyword>
<protein>
    <submittedName>
        <fullName evidence="1">Uncharacterized protein</fullName>
    </submittedName>
</protein>
<proteinExistence type="predicted"/>
<reference evidence="1 2" key="1">
    <citation type="submission" date="2019-04" db="EMBL/GenBank/DDBJ databases">
        <title>Aspergillus burnettii sp. nov., novel species from soil in southeast Queensland.</title>
        <authorList>
            <person name="Gilchrist C.L.M."/>
            <person name="Pitt J.I."/>
            <person name="Lange L."/>
            <person name="Lacey H.J."/>
            <person name="Vuong D."/>
            <person name="Midgley D.J."/>
            <person name="Greenfield P."/>
            <person name="Bradbury M."/>
            <person name="Lacey E."/>
            <person name="Busk P.K."/>
            <person name="Pilgaard B."/>
            <person name="Chooi Y.H."/>
            <person name="Piggott A.M."/>
        </authorList>
    </citation>
    <scope>NUCLEOTIDE SEQUENCE [LARGE SCALE GENOMIC DNA]</scope>
    <source>
        <strain evidence="1 2">FRR 5400</strain>
    </source>
</reference>
<dbReference type="EMBL" id="SPNV01000250">
    <property type="protein sequence ID" value="KAF5857561.1"/>
    <property type="molecule type" value="Genomic_DNA"/>
</dbReference>
<dbReference type="SUPFAM" id="SSF52540">
    <property type="entry name" value="P-loop containing nucleoside triphosphate hydrolases"/>
    <property type="match status" value="1"/>
</dbReference>
<dbReference type="InterPro" id="IPR027417">
    <property type="entry name" value="P-loop_NTPase"/>
</dbReference>
<sequence length="413" mass="46173">MLVIEGPSPSDSNVKKYGGWLSQAKGESVIYKMTRPLATSPIWNYIRRRDFSGNDKGQSRLTVIVDANDLRAEAAFTAGLVSSFAKDSLLGERCSGSNLPKAIKKGLNSARELVPEGFCAEPNETPHYPLSQIMNDQGEHYKIASVLIPLENSTTDRWSIFLNVMGDTMEIARFIVQNGPDDLLSQVQTARFGKLLTANRREMEGFRAITNLVEEYIRGQQIETLSIGIFGPPGSGKSFAVTQVIEGASHTAKIEELPFNQSQFNHYSDLLSAFQLIRDETLSGSLPMAQFDEFDAEFESTSLGWLRYFLAPMQDGRFLDHGQMHHPLGRYIFVFIGGTSSKFADFIGPEGEHQAHFRQAKGPDFVSRLRGYADFHGSDKNGDDDKMYSIRRAILLRALLERRMVMSNNHLTV</sequence>
<name>A0A8H5ZWE5_PETAA</name>
<dbReference type="Proteomes" id="UP000541154">
    <property type="component" value="Unassembled WGS sequence"/>
</dbReference>
<organism evidence="1 2">
    <name type="scientific">Petromyces alliaceus</name>
    <name type="common">Aspergillus alliaceus</name>
    <dbReference type="NCBI Taxonomy" id="209559"/>
    <lineage>
        <taxon>Eukaryota</taxon>
        <taxon>Fungi</taxon>
        <taxon>Dikarya</taxon>
        <taxon>Ascomycota</taxon>
        <taxon>Pezizomycotina</taxon>
        <taxon>Eurotiomycetes</taxon>
        <taxon>Eurotiomycetidae</taxon>
        <taxon>Eurotiales</taxon>
        <taxon>Aspergillaceae</taxon>
        <taxon>Aspergillus</taxon>
        <taxon>Aspergillus subgen. Circumdati</taxon>
    </lineage>
</organism>